<gene>
    <name evidence="1" type="ORF">LCGC14_2495200</name>
</gene>
<evidence type="ECO:0000313" key="1">
    <source>
        <dbReference type="EMBL" id="KKL16476.1"/>
    </source>
</evidence>
<dbReference type="AlphaFoldDB" id="A0A0F9DFA1"/>
<accession>A0A0F9DFA1</accession>
<feature type="non-terminal residue" evidence="1">
    <location>
        <position position="1"/>
    </location>
</feature>
<sequence length="278" mass="30883">LWADELLQQIQHETMLEDTTQRKYEKMLRFGDTVNMPRKSNPAVTSPSFGDAVSATYSEITEGVQTLTITVHDYSAMDIGDIAEFQSKYSVRESYHESMGYSLARTRDVAISTLYQNLSQVQGALGSPLNDSHLLDAWRQLASASTPKSPRYLPISPRALASLMQIDKFINQLYLGTTGQMLKDGVPIRQIYGAQVMETNLLRVPSTGQAEAAMYHKDQFALAVQGMPDTILHHDPTTLSWKMIVHQFYGTAEINRAPETLGGGTAVDTWGVLLRTHG</sequence>
<comment type="caution">
    <text evidence="1">The sequence shown here is derived from an EMBL/GenBank/DDBJ whole genome shotgun (WGS) entry which is preliminary data.</text>
</comment>
<protein>
    <submittedName>
        <fullName evidence="1">Uncharacterized protein</fullName>
    </submittedName>
</protein>
<proteinExistence type="predicted"/>
<organism evidence="1">
    <name type="scientific">marine sediment metagenome</name>
    <dbReference type="NCBI Taxonomy" id="412755"/>
    <lineage>
        <taxon>unclassified sequences</taxon>
        <taxon>metagenomes</taxon>
        <taxon>ecological metagenomes</taxon>
    </lineage>
</organism>
<name>A0A0F9DFA1_9ZZZZ</name>
<dbReference type="EMBL" id="LAZR01039645">
    <property type="protein sequence ID" value="KKL16476.1"/>
    <property type="molecule type" value="Genomic_DNA"/>
</dbReference>
<reference evidence="1" key="1">
    <citation type="journal article" date="2015" name="Nature">
        <title>Complex archaea that bridge the gap between prokaryotes and eukaryotes.</title>
        <authorList>
            <person name="Spang A."/>
            <person name="Saw J.H."/>
            <person name="Jorgensen S.L."/>
            <person name="Zaremba-Niedzwiedzka K."/>
            <person name="Martijn J."/>
            <person name="Lind A.E."/>
            <person name="van Eijk R."/>
            <person name="Schleper C."/>
            <person name="Guy L."/>
            <person name="Ettema T.J."/>
        </authorList>
    </citation>
    <scope>NUCLEOTIDE SEQUENCE</scope>
</reference>